<proteinExistence type="predicted"/>
<reference evidence="1" key="2">
    <citation type="journal article" date="2022" name="New Phytol.">
        <title>Evolutionary transition to the ectomycorrhizal habit in the genomes of a hyperdiverse lineage of mushroom-forming fungi.</title>
        <authorList>
            <person name="Looney B."/>
            <person name="Miyauchi S."/>
            <person name="Morin E."/>
            <person name="Drula E."/>
            <person name="Courty P.E."/>
            <person name="Kohler A."/>
            <person name="Kuo A."/>
            <person name="LaButti K."/>
            <person name="Pangilinan J."/>
            <person name="Lipzen A."/>
            <person name="Riley R."/>
            <person name="Andreopoulos W."/>
            <person name="He G."/>
            <person name="Johnson J."/>
            <person name="Nolan M."/>
            <person name="Tritt A."/>
            <person name="Barry K.W."/>
            <person name="Grigoriev I.V."/>
            <person name="Nagy L.G."/>
            <person name="Hibbett D."/>
            <person name="Henrissat B."/>
            <person name="Matheny P.B."/>
            <person name="Labbe J."/>
            <person name="Martin F.M."/>
        </authorList>
    </citation>
    <scope>NUCLEOTIDE SEQUENCE</scope>
    <source>
        <strain evidence="1">HHB10654</strain>
    </source>
</reference>
<reference evidence="1" key="1">
    <citation type="submission" date="2021-03" db="EMBL/GenBank/DDBJ databases">
        <authorList>
            <consortium name="DOE Joint Genome Institute"/>
            <person name="Ahrendt S."/>
            <person name="Looney B.P."/>
            <person name="Miyauchi S."/>
            <person name="Morin E."/>
            <person name="Drula E."/>
            <person name="Courty P.E."/>
            <person name="Chicoki N."/>
            <person name="Fauchery L."/>
            <person name="Kohler A."/>
            <person name="Kuo A."/>
            <person name="Labutti K."/>
            <person name="Pangilinan J."/>
            <person name="Lipzen A."/>
            <person name="Riley R."/>
            <person name="Andreopoulos W."/>
            <person name="He G."/>
            <person name="Johnson J."/>
            <person name="Barry K.W."/>
            <person name="Grigoriev I.V."/>
            <person name="Nagy L."/>
            <person name="Hibbett D."/>
            <person name="Henrissat B."/>
            <person name="Matheny P.B."/>
            <person name="Labbe J."/>
            <person name="Martin F."/>
        </authorList>
    </citation>
    <scope>NUCLEOTIDE SEQUENCE</scope>
    <source>
        <strain evidence="1">HHB10654</strain>
    </source>
</reference>
<evidence type="ECO:0000313" key="2">
    <source>
        <dbReference type="Proteomes" id="UP000814140"/>
    </source>
</evidence>
<sequence length="456" mass="50519">MLPRDRHGLVRNPTAQPAFDAPDELPLPSTPPSTPPRTTALPANLAHDSSEAAPKPLRYYNNPLESPTPNRREATSGGTARVVPMDLHLLPAMGPDGFPRVLQPEISSIPLHPFERPDPARVHNLLDLVLAKLPPTPPLYQAKALASTKQTTASELRTGSGDKLQKLLYVPALVSQVGGMVARRLREIQVDLTNPAHMELATRISPWFTSRDLPREICSEHDTEDWVLHVLDRPSVIIFNIFVRGRLPVDSDPYYPYISSAPSGGRRIIPDAIVVMSGNHPDAVVSACVEVKTHGVLSLDDDPLDSLALHHPGRPKSATKFTWPKSLKVDGLLLSDTSRIILQVWCQLVDRNTRFGMLSSFDATIFTIKMGDALLFSETYGQRHPTLFFTVCWMLLAGGYFPIEDIYLPKPDDSWWTDEIRQSTEPGVCKKSLPPPSEDNPIKAPDIPRDGRWTPS</sequence>
<dbReference type="Proteomes" id="UP000814140">
    <property type="component" value="Unassembled WGS sequence"/>
</dbReference>
<gene>
    <name evidence="1" type="ORF">BV25DRAFT_1820643</name>
</gene>
<accession>A0ACB8TDV9</accession>
<organism evidence="1 2">
    <name type="scientific">Artomyces pyxidatus</name>
    <dbReference type="NCBI Taxonomy" id="48021"/>
    <lineage>
        <taxon>Eukaryota</taxon>
        <taxon>Fungi</taxon>
        <taxon>Dikarya</taxon>
        <taxon>Basidiomycota</taxon>
        <taxon>Agaricomycotina</taxon>
        <taxon>Agaricomycetes</taxon>
        <taxon>Russulales</taxon>
        <taxon>Auriscalpiaceae</taxon>
        <taxon>Artomyces</taxon>
    </lineage>
</organism>
<dbReference type="EMBL" id="MU277192">
    <property type="protein sequence ID" value="KAI0066617.1"/>
    <property type="molecule type" value="Genomic_DNA"/>
</dbReference>
<keyword evidence="2" id="KW-1185">Reference proteome</keyword>
<name>A0ACB8TDV9_9AGAM</name>
<comment type="caution">
    <text evidence="1">The sequence shown here is derived from an EMBL/GenBank/DDBJ whole genome shotgun (WGS) entry which is preliminary data.</text>
</comment>
<protein>
    <submittedName>
        <fullName evidence="1">Uncharacterized protein</fullName>
    </submittedName>
</protein>
<evidence type="ECO:0000313" key="1">
    <source>
        <dbReference type="EMBL" id="KAI0066617.1"/>
    </source>
</evidence>